<dbReference type="InterPro" id="IPR005467">
    <property type="entry name" value="His_kinase_dom"/>
</dbReference>
<dbReference type="InterPro" id="IPR029016">
    <property type="entry name" value="GAF-like_dom_sf"/>
</dbReference>
<dbReference type="InterPro" id="IPR016380">
    <property type="entry name" value="Sig_transdc_His_kin_NarX/NarQ"/>
</dbReference>
<feature type="transmembrane region" description="Helical" evidence="8">
    <location>
        <begin position="18"/>
        <end position="39"/>
    </location>
</feature>
<keyword evidence="8" id="KW-0812">Transmembrane</keyword>
<dbReference type="SUPFAM" id="SSF55781">
    <property type="entry name" value="GAF domain-like"/>
    <property type="match status" value="1"/>
</dbReference>
<dbReference type="SUPFAM" id="SSF55874">
    <property type="entry name" value="ATPase domain of HSP90 chaperone/DNA topoisomerase II/histidine kinase"/>
    <property type="match status" value="1"/>
</dbReference>
<accession>A0A3B1AJY1</accession>
<dbReference type="GO" id="GO:0046983">
    <property type="term" value="F:protein dimerization activity"/>
    <property type="evidence" value="ECO:0007669"/>
    <property type="project" value="InterPro"/>
</dbReference>
<dbReference type="AlphaFoldDB" id="A0A3B1AJY1"/>
<evidence type="ECO:0000313" key="11">
    <source>
        <dbReference type="EMBL" id="VAX00333.1"/>
    </source>
</evidence>
<dbReference type="Gene3D" id="6.10.340.10">
    <property type="match status" value="1"/>
</dbReference>
<keyword evidence="7" id="KW-0067">ATP-binding</keyword>
<dbReference type="InterPro" id="IPR011712">
    <property type="entry name" value="Sig_transdc_His_kin_sub3_dim/P"/>
</dbReference>
<keyword evidence="8" id="KW-0472">Membrane</keyword>
<feature type="transmembrane region" description="Helical" evidence="8">
    <location>
        <begin position="45"/>
        <end position="65"/>
    </location>
</feature>
<evidence type="ECO:0000256" key="5">
    <source>
        <dbReference type="ARBA" id="ARBA00022741"/>
    </source>
</evidence>
<dbReference type="Pfam" id="PF13185">
    <property type="entry name" value="GAF_2"/>
    <property type="match status" value="1"/>
</dbReference>
<dbReference type="SMART" id="SM00387">
    <property type="entry name" value="HATPase_c"/>
    <property type="match status" value="1"/>
</dbReference>
<dbReference type="Pfam" id="PF00672">
    <property type="entry name" value="HAMP"/>
    <property type="match status" value="1"/>
</dbReference>
<dbReference type="PROSITE" id="PS50109">
    <property type="entry name" value="HIS_KIN"/>
    <property type="match status" value="1"/>
</dbReference>
<evidence type="ECO:0000259" key="10">
    <source>
        <dbReference type="PROSITE" id="PS50885"/>
    </source>
</evidence>
<dbReference type="EC" id="2.7.13.3" evidence="2"/>
<gene>
    <name evidence="11" type="ORF">MNBD_GAMMA19-1323</name>
</gene>
<evidence type="ECO:0000256" key="6">
    <source>
        <dbReference type="ARBA" id="ARBA00022777"/>
    </source>
</evidence>
<dbReference type="Gene3D" id="3.30.565.10">
    <property type="entry name" value="Histidine kinase-like ATPase, C-terminal domain"/>
    <property type="match status" value="1"/>
</dbReference>
<feature type="domain" description="HAMP" evidence="10">
    <location>
        <begin position="70"/>
        <end position="122"/>
    </location>
</feature>
<sequence length="528" mass="60094">MSKYSVNNSHNSEFFRPLLIGLITVLFVILLSGIAAWLWPQYQAVLAISQIILVGISFFLISRIAQCMKKHFLSPLAQLREWAQRMRNGDLSARVPQPKQGEFSALTNDINKLGDSLRALTRDMDEQVNKQTLILQRKTRSLEILYDVAARSNSAKDIDDLLIGFLNTLTEIVYAHAGTVRLMNDDRQMRLVGSVGLDDSIIEKIRLVPVEHCLCAQEFSKNMLLCQNRFERCQSIAGDLLFSGDKLENIAIPLRYNNRTLGIYNLFVEKLGLTEREDIKDILTNIGQHLSMAITKSYWDAESHRLSIMQERTMLAHELHDSLAQTLASLRFRVSMLQKTLSPEDAHSDTPNTDAQKEVAQIKVGLDEANFELRELLAHFRIRMDERGLIPATEGLVERFKNESHCQIFFQNECPELKLPPVLEVHILHIIQEALANIRKHSHANYVRILMSGDELLGFHLLIEDDGMGIESDVNNAMPGEHVGLTIMRERAQRIGAELSIESDPGEGTRIELLLQDMQRSEKNRRLQ</sequence>
<dbReference type="CDD" id="cd16917">
    <property type="entry name" value="HATPase_UhpB-NarQ-NarX-like"/>
    <property type="match status" value="1"/>
</dbReference>
<dbReference type="Pfam" id="PF07730">
    <property type="entry name" value="HisKA_3"/>
    <property type="match status" value="1"/>
</dbReference>
<organism evidence="11">
    <name type="scientific">hydrothermal vent metagenome</name>
    <dbReference type="NCBI Taxonomy" id="652676"/>
    <lineage>
        <taxon>unclassified sequences</taxon>
        <taxon>metagenomes</taxon>
        <taxon>ecological metagenomes</taxon>
    </lineage>
</organism>
<dbReference type="Gene3D" id="1.20.5.1930">
    <property type="match status" value="1"/>
</dbReference>
<reference evidence="11" key="1">
    <citation type="submission" date="2018-06" db="EMBL/GenBank/DDBJ databases">
        <authorList>
            <person name="Zhirakovskaya E."/>
        </authorList>
    </citation>
    <scope>NUCLEOTIDE SEQUENCE</scope>
</reference>
<dbReference type="PANTHER" id="PTHR24421:SF10">
    <property type="entry name" value="NITRATE_NITRITE SENSOR PROTEIN NARQ"/>
    <property type="match status" value="1"/>
</dbReference>
<dbReference type="GO" id="GO:0005524">
    <property type="term" value="F:ATP binding"/>
    <property type="evidence" value="ECO:0007669"/>
    <property type="project" value="UniProtKB-KW"/>
</dbReference>
<dbReference type="InterPro" id="IPR003018">
    <property type="entry name" value="GAF"/>
</dbReference>
<dbReference type="InterPro" id="IPR003660">
    <property type="entry name" value="HAMP_dom"/>
</dbReference>
<protein>
    <recommendedName>
        <fullName evidence="2">histidine kinase</fullName>
        <ecNumber evidence="2">2.7.13.3</ecNumber>
    </recommendedName>
</protein>
<dbReference type="PIRSF" id="PIRSF003167">
    <property type="entry name" value="STHK_NarX/NarQ"/>
    <property type="match status" value="1"/>
</dbReference>
<keyword evidence="5" id="KW-0547">Nucleotide-binding</keyword>
<dbReference type="InterPro" id="IPR050482">
    <property type="entry name" value="Sensor_HK_TwoCompSys"/>
</dbReference>
<dbReference type="Pfam" id="PF02518">
    <property type="entry name" value="HATPase_c"/>
    <property type="match status" value="1"/>
</dbReference>
<keyword evidence="4 11" id="KW-0808">Transferase</keyword>
<dbReference type="InterPro" id="IPR036890">
    <property type="entry name" value="HATPase_C_sf"/>
</dbReference>
<evidence type="ECO:0000256" key="2">
    <source>
        <dbReference type="ARBA" id="ARBA00012438"/>
    </source>
</evidence>
<dbReference type="SUPFAM" id="SSF158472">
    <property type="entry name" value="HAMP domain-like"/>
    <property type="match status" value="1"/>
</dbReference>
<feature type="domain" description="Histidine kinase" evidence="9">
    <location>
        <begin position="314"/>
        <end position="519"/>
    </location>
</feature>
<dbReference type="CDD" id="cd06225">
    <property type="entry name" value="HAMP"/>
    <property type="match status" value="1"/>
</dbReference>
<evidence type="ECO:0000256" key="7">
    <source>
        <dbReference type="ARBA" id="ARBA00022840"/>
    </source>
</evidence>
<dbReference type="EMBL" id="UOFV01000206">
    <property type="protein sequence ID" value="VAX00333.1"/>
    <property type="molecule type" value="Genomic_DNA"/>
</dbReference>
<dbReference type="Gene3D" id="3.30.450.40">
    <property type="match status" value="1"/>
</dbReference>
<evidence type="ECO:0000256" key="3">
    <source>
        <dbReference type="ARBA" id="ARBA00022553"/>
    </source>
</evidence>
<dbReference type="GO" id="GO:0016020">
    <property type="term" value="C:membrane"/>
    <property type="evidence" value="ECO:0007669"/>
    <property type="project" value="InterPro"/>
</dbReference>
<comment type="catalytic activity">
    <reaction evidence="1">
        <text>ATP + protein L-histidine = ADP + protein N-phospho-L-histidine.</text>
        <dbReference type="EC" id="2.7.13.3"/>
    </reaction>
</comment>
<proteinExistence type="predicted"/>
<evidence type="ECO:0000256" key="1">
    <source>
        <dbReference type="ARBA" id="ARBA00000085"/>
    </source>
</evidence>
<dbReference type="SMART" id="SM00304">
    <property type="entry name" value="HAMP"/>
    <property type="match status" value="1"/>
</dbReference>
<name>A0A3B1AJY1_9ZZZZ</name>
<keyword evidence="3" id="KW-0597">Phosphoprotein</keyword>
<keyword evidence="8" id="KW-1133">Transmembrane helix</keyword>
<evidence type="ECO:0000259" key="9">
    <source>
        <dbReference type="PROSITE" id="PS50109"/>
    </source>
</evidence>
<dbReference type="PROSITE" id="PS50885">
    <property type="entry name" value="HAMP"/>
    <property type="match status" value="1"/>
</dbReference>
<dbReference type="GO" id="GO:0000155">
    <property type="term" value="F:phosphorelay sensor kinase activity"/>
    <property type="evidence" value="ECO:0007669"/>
    <property type="project" value="InterPro"/>
</dbReference>
<dbReference type="PANTHER" id="PTHR24421">
    <property type="entry name" value="NITRATE/NITRITE SENSOR PROTEIN NARX-RELATED"/>
    <property type="match status" value="1"/>
</dbReference>
<dbReference type="InterPro" id="IPR003594">
    <property type="entry name" value="HATPase_dom"/>
</dbReference>
<keyword evidence="6" id="KW-0418">Kinase</keyword>
<evidence type="ECO:0000256" key="4">
    <source>
        <dbReference type="ARBA" id="ARBA00022679"/>
    </source>
</evidence>
<evidence type="ECO:0000256" key="8">
    <source>
        <dbReference type="SAM" id="Phobius"/>
    </source>
</evidence>